<evidence type="ECO:0008006" key="4">
    <source>
        <dbReference type="Google" id="ProtNLM"/>
    </source>
</evidence>
<protein>
    <recommendedName>
        <fullName evidence="4">Lipoprotein</fullName>
    </recommendedName>
</protein>
<feature type="region of interest" description="Disordered" evidence="1">
    <location>
        <begin position="32"/>
        <end position="62"/>
    </location>
</feature>
<accession>A0A1S9V0W6</accession>
<evidence type="ECO:0000313" key="2">
    <source>
        <dbReference type="EMBL" id="OOR28120.1"/>
    </source>
</evidence>
<organism evidence="2 3">
    <name type="scientific">Bacillus cereus</name>
    <dbReference type="NCBI Taxonomy" id="1396"/>
    <lineage>
        <taxon>Bacteria</taxon>
        <taxon>Bacillati</taxon>
        <taxon>Bacillota</taxon>
        <taxon>Bacilli</taxon>
        <taxon>Bacillales</taxon>
        <taxon>Bacillaceae</taxon>
        <taxon>Bacillus</taxon>
        <taxon>Bacillus cereus group</taxon>
    </lineage>
</organism>
<gene>
    <name evidence="2" type="ORF">BW892_10245</name>
</gene>
<evidence type="ECO:0000313" key="3">
    <source>
        <dbReference type="Proteomes" id="UP000191124"/>
    </source>
</evidence>
<evidence type="ECO:0000256" key="1">
    <source>
        <dbReference type="SAM" id="MobiDB-lite"/>
    </source>
</evidence>
<dbReference type="Proteomes" id="UP000191124">
    <property type="component" value="Unassembled WGS sequence"/>
</dbReference>
<name>A0A1S9V0W6_BACCE</name>
<dbReference type="AlphaFoldDB" id="A0A1S9V0W6"/>
<sequence length="197" mass="22293">MKNQKKKMISIFLIISIFLLLMGCDNKKEETLADKAFGENSKTEDRVKEQEDAQTEEKKKEASESVLKVLPGQVNTLISYVDDVADKISNKATTDKELKEKLRGLEKSIYNVELSVKYLPEEFESVETNIKNLSSNSKIFITESVKFHQGNGNAGEVKKIMSEMLKDIVAIKKVLPLDNTDNGFYSVASMQDFIQKQ</sequence>
<comment type="caution">
    <text evidence="2">The sequence shown here is derived from an EMBL/GenBank/DDBJ whole genome shotgun (WGS) entry which is preliminary data.</text>
</comment>
<proteinExistence type="predicted"/>
<dbReference type="PROSITE" id="PS51257">
    <property type="entry name" value="PROKAR_LIPOPROTEIN"/>
    <property type="match status" value="1"/>
</dbReference>
<dbReference type="EMBL" id="MUAL01000013">
    <property type="protein sequence ID" value="OOR28120.1"/>
    <property type="molecule type" value="Genomic_DNA"/>
</dbReference>
<reference evidence="2 3" key="1">
    <citation type="submission" date="2017-01" db="EMBL/GenBank/DDBJ databases">
        <title>Bacillus cereus isolates.</title>
        <authorList>
            <person name="Beno S.M."/>
        </authorList>
    </citation>
    <scope>NUCLEOTIDE SEQUENCE [LARGE SCALE GENOMIC DNA]</scope>
    <source>
        <strain evidence="2 3">FSL M7-1219</strain>
    </source>
</reference>
<dbReference type="RefSeq" id="WP_078180357.1">
    <property type="nucleotide sequence ID" value="NZ_MUAL01000013.1"/>
</dbReference>